<keyword evidence="1" id="KW-0812">Transmembrane</keyword>
<reference evidence="3" key="1">
    <citation type="journal article" date="2019" name="Int. J. Syst. Evol. Microbiol.">
        <title>The Global Catalogue of Microorganisms (GCM) 10K type strain sequencing project: providing services to taxonomists for standard genome sequencing and annotation.</title>
        <authorList>
            <consortium name="The Broad Institute Genomics Platform"/>
            <consortium name="The Broad Institute Genome Sequencing Center for Infectious Disease"/>
            <person name="Wu L."/>
            <person name="Ma J."/>
        </authorList>
    </citation>
    <scope>NUCLEOTIDE SEQUENCE [LARGE SCALE GENOMIC DNA]</scope>
    <source>
        <strain evidence="3">KCTC 52368</strain>
    </source>
</reference>
<evidence type="ECO:0008006" key="4">
    <source>
        <dbReference type="Google" id="ProtNLM"/>
    </source>
</evidence>
<keyword evidence="1" id="KW-0472">Membrane</keyword>
<dbReference type="EMBL" id="JBHULB010000016">
    <property type="protein sequence ID" value="MFD2587694.1"/>
    <property type="molecule type" value="Genomic_DNA"/>
</dbReference>
<proteinExistence type="predicted"/>
<comment type="caution">
    <text evidence="2">The sequence shown here is derived from an EMBL/GenBank/DDBJ whole genome shotgun (WGS) entry which is preliminary data.</text>
</comment>
<organism evidence="2 3">
    <name type="scientific">Croceitalea marina</name>
    <dbReference type="NCBI Taxonomy" id="1775166"/>
    <lineage>
        <taxon>Bacteria</taxon>
        <taxon>Pseudomonadati</taxon>
        <taxon>Bacteroidota</taxon>
        <taxon>Flavobacteriia</taxon>
        <taxon>Flavobacteriales</taxon>
        <taxon>Flavobacteriaceae</taxon>
        <taxon>Croceitalea</taxon>
    </lineage>
</organism>
<keyword evidence="3" id="KW-1185">Reference proteome</keyword>
<evidence type="ECO:0000313" key="2">
    <source>
        <dbReference type="EMBL" id="MFD2587694.1"/>
    </source>
</evidence>
<feature type="transmembrane region" description="Helical" evidence="1">
    <location>
        <begin position="43"/>
        <end position="62"/>
    </location>
</feature>
<dbReference type="RefSeq" id="WP_377767251.1">
    <property type="nucleotide sequence ID" value="NZ_JBHULB010000016.1"/>
</dbReference>
<accession>A0ABW5N106</accession>
<dbReference type="Proteomes" id="UP001597526">
    <property type="component" value="Unassembled WGS sequence"/>
</dbReference>
<gene>
    <name evidence="2" type="ORF">ACFSQJ_12180</name>
</gene>
<evidence type="ECO:0000256" key="1">
    <source>
        <dbReference type="SAM" id="Phobius"/>
    </source>
</evidence>
<keyword evidence="1" id="KW-1133">Transmembrane helix</keyword>
<protein>
    <recommendedName>
        <fullName evidence="4">Anti-sigma factor</fullName>
    </recommendedName>
</protein>
<name>A0ABW5N106_9FLAO</name>
<sequence>MEKLEKHIKEKLEERKISPSTTAWERVESSLGADVQKSSRNGYWYAIAACLIGLLVISVVFFNTQNNESATQIVNVESEKDSNSESNEQTDIVVTSNEKNNIQIVEEGNRPNPVTSPIKEDAIQSNKGLAVVEPLSDREKVVKDSFVSTKAEDLIINKKVEEVLATVINLESMANQVTDAEIDSLLRSAQQDVLKERLFQQDGKVDAMALLNEVEIELDQSFRNKIFEKLKQGFFKARTAVADRNQ</sequence>
<evidence type="ECO:0000313" key="3">
    <source>
        <dbReference type="Proteomes" id="UP001597526"/>
    </source>
</evidence>